<accession>A0A930DV98</accession>
<proteinExistence type="predicted"/>
<dbReference type="InterPro" id="IPR029056">
    <property type="entry name" value="Ribokinase-like"/>
</dbReference>
<reference evidence="2" key="1">
    <citation type="submission" date="2020-04" db="EMBL/GenBank/DDBJ databases">
        <title>Deep metagenomics examines the oral microbiome during advanced dental caries in children, revealing novel taxa and co-occurrences with host molecules.</title>
        <authorList>
            <person name="Baker J.L."/>
            <person name="Morton J.T."/>
            <person name="Dinis M."/>
            <person name="Alvarez R."/>
            <person name="Tran N.C."/>
            <person name="Knight R."/>
            <person name="Edlund A."/>
        </authorList>
    </citation>
    <scope>NUCLEOTIDE SEQUENCE</scope>
    <source>
        <strain evidence="2">JCVI_48_bin.5</strain>
    </source>
</reference>
<dbReference type="Proteomes" id="UP000780721">
    <property type="component" value="Unassembled WGS sequence"/>
</dbReference>
<dbReference type="InterPro" id="IPR011611">
    <property type="entry name" value="PfkB_dom"/>
</dbReference>
<evidence type="ECO:0000259" key="1">
    <source>
        <dbReference type="Pfam" id="PF00294"/>
    </source>
</evidence>
<comment type="caution">
    <text evidence="2">The sequence shown here is derived from an EMBL/GenBank/DDBJ whole genome shotgun (WGS) entry which is preliminary data.</text>
</comment>
<dbReference type="Pfam" id="PF00294">
    <property type="entry name" value="PfkB"/>
    <property type="match status" value="1"/>
</dbReference>
<dbReference type="SUPFAM" id="SSF53613">
    <property type="entry name" value="Ribokinase-like"/>
    <property type="match status" value="1"/>
</dbReference>
<dbReference type="EMBL" id="JABZRB010000078">
    <property type="protein sequence ID" value="MBF1304979.1"/>
    <property type="molecule type" value="Genomic_DNA"/>
</dbReference>
<organism evidence="2 3">
    <name type="scientific">Oribacterium sinus</name>
    <dbReference type="NCBI Taxonomy" id="237576"/>
    <lineage>
        <taxon>Bacteria</taxon>
        <taxon>Bacillati</taxon>
        <taxon>Bacillota</taxon>
        <taxon>Clostridia</taxon>
        <taxon>Lachnospirales</taxon>
        <taxon>Lachnospiraceae</taxon>
        <taxon>Oribacterium</taxon>
    </lineage>
</organism>
<sequence length="290" mass="32561">MLDTFIVGQVSEDINVDYDGKTIRELGGAVVYSGFVAGNLGHKVGVLPKSNNPMQIEELFAKAGNVKVFPAYSKTNTSIENRYHTADKEKRTSIALSRIEPYQVSDMPDVDTKIVHIAGLMHGDIPEDIIDYFYGKTKIAIDVQGILRHMTEKDVFFKDWDRKLDYLPKIDFLKTDAMEAEVLTGTSDREKAAKILADFGAKEIMITHNTEVLVYREGELVKKPLKPRNLSGRSGRGDTCFSTYITERLHQSMEEAALLAAATVSLKMEKPGPFCYDRQAVKDYIAEFYS</sequence>
<evidence type="ECO:0000313" key="3">
    <source>
        <dbReference type="Proteomes" id="UP000780721"/>
    </source>
</evidence>
<protein>
    <submittedName>
        <fullName evidence="2">Ribokinase</fullName>
    </submittedName>
</protein>
<name>A0A930DV98_9FIRM</name>
<evidence type="ECO:0000313" key="2">
    <source>
        <dbReference type="EMBL" id="MBF1304979.1"/>
    </source>
</evidence>
<feature type="domain" description="Carbohydrate kinase PfkB" evidence="1">
    <location>
        <begin position="45"/>
        <end position="272"/>
    </location>
</feature>
<dbReference type="AlphaFoldDB" id="A0A930DV98"/>
<dbReference type="Gene3D" id="3.40.1190.20">
    <property type="match status" value="1"/>
</dbReference>
<gene>
    <name evidence="2" type="ORF">HXM91_03840</name>
</gene>